<accession>A0A1M6SAV2</accession>
<dbReference type="EMBL" id="FRAR01000013">
    <property type="protein sequence ID" value="SHK41678.1"/>
    <property type="molecule type" value="Genomic_DNA"/>
</dbReference>
<keyword evidence="2" id="KW-1185">Reference proteome</keyword>
<dbReference type="Proteomes" id="UP000183997">
    <property type="component" value="Unassembled WGS sequence"/>
</dbReference>
<gene>
    <name evidence="1" type="ORF">SAMN02745123_01766</name>
</gene>
<dbReference type="AlphaFoldDB" id="A0A1M6SAV2"/>
<protein>
    <recommendedName>
        <fullName evidence="3">Lipoprotein</fullName>
    </recommendedName>
</protein>
<reference evidence="2" key="1">
    <citation type="submission" date="2016-11" db="EMBL/GenBank/DDBJ databases">
        <authorList>
            <person name="Varghese N."/>
            <person name="Submissions S."/>
        </authorList>
    </citation>
    <scope>NUCLEOTIDE SEQUENCE [LARGE SCALE GENOMIC DNA]</scope>
    <source>
        <strain evidence="2">DSM 10349</strain>
    </source>
</reference>
<evidence type="ECO:0000313" key="1">
    <source>
        <dbReference type="EMBL" id="SHK41678.1"/>
    </source>
</evidence>
<evidence type="ECO:0000313" key="2">
    <source>
        <dbReference type="Proteomes" id="UP000183997"/>
    </source>
</evidence>
<dbReference type="OrthoDB" id="9788304at2"/>
<evidence type="ECO:0008006" key="3">
    <source>
        <dbReference type="Google" id="ProtNLM"/>
    </source>
</evidence>
<dbReference type="RefSeq" id="WP_072913222.1">
    <property type="nucleotide sequence ID" value="NZ_FRAR01000013.1"/>
</dbReference>
<organism evidence="1 2">
    <name type="scientific">Desulforamulus aeronauticus DSM 10349</name>
    <dbReference type="NCBI Taxonomy" id="1121421"/>
    <lineage>
        <taxon>Bacteria</taxon>
        <taxon>Bacillati</taxon>
        <taxon>Bacillota</taxon>
        <taxon>Clostridia</taxon>
        <taxon>Eubacteriales</taxon>
        <taxon>Peptococcaceae</taxon>
        <taxon>Desulforamulus</taxon>
    </lineage>
</organism>
<name>A0A1M6SAV2_9FIRM</name>
<dbReference type="PROSITE" id="PS51257">
    <property type="entry name" value="PROKAR_LIPOPROTEIN"/>
    <property type="match status" value="1"/>
</dbReference>
<sequence length="330" mass="38442">MGIITSKKLYILFFLMVLFLLFIVSCVSQSNVKRDGKTFSEEDQKQQEAVELLKQEKWEQAASTLMDLKVKYKDNKTFEILHCYAWVKQQLNNNNPAPHLLLTTNDIPNDYNGPLADEILLCKKHVENHQEILKGQEELYQKIINSVMAEKWEEGEYLNWLVELNYKDAKPIRDYTRAQKYKSENNLSLAKITIEKVSDNYNGPMKEQILSFKHNLVNKKETELQTTINTTVSQDQYKPQKIVDTNEKQIWKVYISSGQLHFTGTYKGTGNFIVKLSDSNQNLVEVIANEIGDYVADKIVSVDYVGWYYLEVHGTYGEWTYQWNNSVFNS</sequence>
<proteinExistence type="predicted"/>
<dbReference type="STRING" id="1121421.SAMN02745123_01766"/>